<dbReference type="InterPro" id="IPR015813">
    <property type="entry name" value="Pyrv/PenolPyrv_kinase-like_dom"/>
</dbReference>
<dbReference type="Gene3D" id="3.20.20.60">
    <property type="entry name" value="Phosphoenolpyruvate-binding domains"/>
    <property type="match status" value="1"/>
</dbReference>
<dbReference type="AlphaFoldDB" id="A0A6A6RSY8"/>
<dbReference type="GO" id="GO:0016832">
    <property type="term" value="F:aldehyde-lyase activity"/>
    <property type="evidence" value="ECO:0007669"/>
    <property type="project" value="TreeGrafter"/>
</dbReference>
<organism evidence="5 6">
    <name type="scientific">Massarina eburnea CBS 473.64</name>
    <dbReference type="NCBI Taxonomy" id="1395130"/>
    <lineage>
        <taxon>Eukaryota</taxon>
        <taxon>Fungi</taxon>
        <taxon>Dikarya</taxon>
        <taxon>Ascomycota</taxon>
        <taxon>Pezizomycotina</taxon>
        <taxon>Dothideomycetes</taxon>
        <taxon>Pleosporomycetidae</taxon>
        <taxon>Pleosporales</taxon>
        <taxon>Massarineae</taxon>
        <taxon>Massarinaceae</taxon>
        <taxon>Massarina</taxon>
    </lineage>
</organism>
<evidence type="ECO:0000256" key="3">
    <source>
        <dbReference type="ARBA" id="ARBA00023239"/>
    </source>
</evidence>
<dbReference type="SUPFAM" id="SSF51621">
    <property type="entry name" value="Phosphoenolpyruvate/pyruvate domain"/>
    <property type="match status" value="1"/>
</dbReference>
<evidence type="ECO:0000313" key="6">
    <source>
        <dbReference type="Proteomes" id="UP000799753"/>
    </source>
</evidence>
<keyword evidence="6" id="KW-1185">Reference proteome</keyword>
<accession>A0A6A6RSY8</accession>
<dbReference type="GO" id="GO:0005737">
    <property type="term" value="C:cytoplasm"/>
    <property type="evidence" value="ECO:0007669"/>
    <property type="project" value="TreeGrafter"/>
</dbReference>
<evidence type="ECO:0000313" key="5">
    <source>
        <dbReference type="EMBL" id="KAF2638162.1"/>
    </source>
</evidence>
<protein>
    <submittedName>
        <fullName evidence="5">Phosphoenolpyruvate/pyruvate domain-containing protein</fullName>
    </submittedName>
</protein>
<evidence type="ECO:0000256" key="2">
    <source>
        <dbReference type="ARBA" id="ARBA00022723"/>
    </source>
</evidence>
<dbReference type="InterPro" id="IPR040442">
    <property type="entry name" value="Pyrv_kinase-like_dom_sf"/>
</dbReference>
<dbReference type="OrthoDB" id="1621678at2759"/>
<dbReference type="InterPro" id="IPR005000">
    <property type="entry name" value="Aldolase/citrate-lyase_domain"/>
</dbReference>
<dbReference type="PANTHER" id="PTHR30502">
    <property type="entry name" value="2-KETO-3-DEOXY-L-RHAMNONATE ALDOLASE"/>
    <property type="match status" value="1"/>
</dbReference>
<evidence type="ECO:0000259" key="4">
    <source>
        <dbReference type="Pfam" id="PF03328"/>
    </source>
</evidence>
<evidence type="ECO:0000256" key="1">
    <source>
        <dbReference type="ARBA" id="ARBA00005568"/>
    </source>
</evidence>
<sequence>MNSLQEASRVFKAFKKGGPSFGGWQMLPGTNQSRAIARSGVDWICVDCEHGNIDDGQMHEAVAAIAATGVSPLVRIAANEAWMVKRALDAGAHGIVVPLIYTVDDAKRLVSSTKFPPEGHRGFGSPFTPQNFTNESMTHYLQNANSSLITVVQIETKSALDSVREIAAIPGVDVLLIGPFDLGNNIGHPILGEMHPELTSAIDSIKDAAHAEGKKVGIYCTSGEQSRDYAERGFDMISIAADVLAVQTYFTNTLATASGKGGGKGGSGYDGR</sequence>
<proteinExistence type="inferred from homology"/>
<feature type="domain" description="HpcH/HpaI aldolase/citrate lyase" evidence="4">
    <location>
        <begin position="34"/>
        <end position="243"/>
    </location>
</feature>
<keyword evidence="3" id="KW-0456">Lyase</keyword>
<dbReference type="GO" id="GO:0046872">
    <property type="term" value="F:metal ion binding"/>
    <property type="evidence" value="ECO:0007669"/>
    <property type="project" value="UniProtKB-KW"/>
</dbReference>
<keyword evidence="5" id="KW-0670">Pyruvate</keyword>
<gene>
    <name evidence="5" type="ORF">P280DRAFT_520749</name>
</gene>
<dbReference type="Proteomes" id="UP000799753">
    <property type="component" value="Unassembled WGS sequence"/>
</dbReference>
<dbReference type="EMBL" id="MU006791">
    <property type="protein sequence ID" value="KAF2638162.1"/>
    <property type="molecule type" value="Genomic_DNA"/>
</dbReference>
<dbReference type="PANTHER" id="PTHR30502:SF0">
    <property type="entry name" value="PHOSPHOENOLPYRUVATE CARBOXYLASE FAMILY PROTEIN"/>
    <property type="match status" value="1"/>
</dbReference>
<dbReference type="InterPro" id="IPR050251">
    <property type="entry name" value="HpcH-HpaI_aldolase"/>
</dbReference>
<name>A0A6A6RSY8_9PLEO</name>
<reference evidence="5" key="1">
    <citation type="journal article" date="2020" name="Stud. Mycol.">
        <title>101 Dothideomycetes genomes: a test case for predicting lifestyles and emergence of pathogens.</title>
        <authorList>
            <person name="Haridas S."/>
            <person name="Albert R."/>
            <person name="Binder M."/>
            <person name="Bloem J."/>
            <person name="Labutti K."/>
            <person name="Salamov A."/>
            <person name="Andreopoulos B."/>
            <person name="Baker S."/>
            <person name="Barry K."/>
            <person name="Bills G."/>
            <person name="Bluhm B."/>
            <person name="Cannon C."/>
            <person name="Castanera R."/>
            <person name="Culley D."/>
            <person name="Daum C."/>
            <person name="Ezra D."/>
            <person name="Gonzalez J."/>
            <person name="Henrissat B."/>
            <person name="Kuo A."/>
            <person name="Liang C."/>
            <person name="Lipzen A."/>
            <person name="Lutzoni F."/>
            <person name="Magnuson J."/>
            <person name="Mondo S."/>
            <person name="Nolan M."/>
            <person name="Ohm R."/>
            <person name="Pangilinan J."/>
            <person name="Park H.-J."/>
            <person name="Ramirez L."/>
            <person name="Alfaro M."/>
            <person name="Sun H."/>
            <person name="Tritt A."/>
            <person name="Yoshinaga Y."/>
            <person name="Zwiers L.-H."/>
            <person name="Turgeon B."/>
            <person name="Goodwin S."/>
            <person name="Spatafora J."/>
            <person name="Crous P."/>
            <person name="Grigoriev I."/>
        </authorList>
    </citation>
    <scope>NUCLEOTIDE SEQUENCE</scope>
    <source>
        <strain evidence="5">CBS 473.64</strain>
    </source>
</reference>
<keyword evidence="2" id="KW-0479">Metal-binding</keyword>
<comment type="similarity">
    <text evidence="1">Belongs to the HpcH/HpaI aldolase family.</text>
</comment>
<dbReference type="Pfam" id="PF03328">
    <property type="entry name" value="HpcH_HpaI"/>
    <property type="match status" value="1"/>
</dbReference>